<organism evidence="1 2">
    <name type="scientific">Rhododendron molle</name>
    <name type="common">Chinese azalea</name>
    <name type="synonym">Azalea mollis</name>
    <dbReference type="NCBI Taxonomy" id="49168"/>
    <lineage>
        <taxon>Eukaryota</taxon>
        <taxon>Viridiplantae</taxon>
        <taxon>Streptophyta</taxon>
        <taxon>Embryophyta</taxon>
        <taxon>Tracheophyta</taxon>
        <taxon>Spermatophyta</taxon>
        <taxon>Magnoliopsida</taxon>
        <taxon>eudicotyledons</taxon>
        <taxon>Gunneridae</taxon>
        <taxon>Pentapetalae</taxon>
        <taxon>asterids</taxon>
        <taxon>Ericales</taxon>
        <taxon>Ericaceae</taxon>
        <taxon>Ericoideae</taxon>
        <taxon>Rhodoreae</taxon>
        <taxon>Rhododendron</taxon>
    </lineage>
</organism>
<proteinExistence type="predicted"/>
<evidence type="ECO:0000313" key="2">
    <source>
        <dbReference type="Proteomes" id="UP001062846"/>
    </source>
</evidence>
<dbReference type="EMBL" id="CM046388">
    <property type="protein sequence ID" value="KAI8572322.1"/>
    <property type="molecule type" value="Genomic_DNA"/>
</dbReference>
<sequence>MRSAPSFSPLSRLVIFVNLRILQHLSSLASCCNIRDHHHPSDEKTMPRLQPSVEVVEEMGWSQLCNYKARGHCMYMTANIQISYGDYGL</sequence>
<accession>A0ACC0Q635</accession>
<keyword evidence="2" id="KW-1185">Reference proteome</keyword>
<comment type="caution">
    <text evidence="1">The sequence shown here is derived from an EMBL/GenBank/DDBJ whole genome shotgun (WGS) entry which is preliminary data.</text>
</comment>
<name>A0ACC0Q635_RHOML</name>
<gene>
    <name evidence="1" type="ORF">RHMOL_Rhmol01G0189000</name>
</gene>
<reference evidence="1" key="1">
    <citation type="submission" date="2022-02" db="EMBL/GenBank/DDBJ databases">
        <title>Plant Genome Project.</title>
        <authorList>
            <person name="Zhang R.-G."/>
        </authorList>
    </citation>
    <scope>NUCLEOTIDE SEQUENCE</scope>
    <source>
        <strain evidence="1">AT1</strain>
    </source>
</reference>
<protein>
    <submittedName>
        <fullName evidence="1">Uncharacterized protein</fullName>
    </submittedName>
</protein>
<evidence type="ECO:0000313" key="1">
    <source>
        <dbReference type="EMBL" id="KAI8572322.1"/>
    </source>
</evidence>
<dbReference type="Proteomes" id="UP001062846">
    <property type="component" value="Chromosome 1"/>
</dbReference>